<evidence type="ECO:0000256" key="1">
    <source>
        <dbReference type="SAM" id="Phobius"/>
    </source>
</evidence>
<reference evidence="2 3" key="1">
    <citation type="submission" date="2017-02" db="EMBL/GenBank/DDBJ databases">
        <authorList>
            <person name="Peterson S.W."/>
        </authorList>
    </citation>
    <scope>NUCLEOTIDE SEQUENCE [LARGE SCALE GENOMIC DNA]</scope>
    <source>
        <strain evidence="2 3">ATCC BAA-908</strain>
    </source>
</reference>
<dbReference type="Proteomes" id="UP000190423">
    <property type="component" value="Unassembled WGS sequence"/>
</dbReference>
<evidence type="ECO:0008006" key="4">
    <source>
        <dbReference type="Google" id="ProtNLM"/>
    </source>
</evidence>
<proteinExistence type="predicted"/>
<dbReference type="STRING" id="261392.SAMN02745149_00193"/>
<keyword evidence="3" id="KW-1185">Reference proteome</keyword>
<evidence type="ECO:0000313" key="2">
    <source>
        <dbReference type="EMBL" id="SJZ29689.1"/>
    </source>
</evidence>
<dbReference type="EMBL" id="FUWG01000002">
    <property type="protein sequence ID" value="SJZ29689.1"/>
    <property type="molecule type" value="Genomic_DNA"/>
</dbReference>
<dbReference type="AlphaFoldDB" id="A0A1T4JHR4"/>
<sequence>MKTKITFKSIIFSISAAIILFFILFFVILSLLNKKPVAAFYGIPENTQKGITAVLQKTHTRRNKKSLPYEIVILNDTLDLKSAIKNSKKPDILFIYNGRNAEYAASLAASKKTGFDSSILNGMTTSVKATAYSANGKITGVPLLIDNYEIDVNLNAFKNSGIPAVNFWNDIERLAEKTKSASVVPVLFSAGNDEMLINVFGALVESLSGVQAWNSMTSKLKALSDSGNITVSSCTELISQMAQEDGELYKALSMISSWKDSGLIPKNITQITFRDINAYMAANLTAITFMTLSQHRTIEYKTISQYSSIYYPSLSYANERHFAAPVVLAVPLSQNKIARNSVELMANTLQPSLCSQTGLAPAQANCSTPDKQSDDVRYWVAASGAPLPALCDAAFTKKTEKAAFASALRSLLK</sequence>
<evidence type="ECO:0000313" key="3">
    <source>
        <dbReference type="Proteomes" id="UP000190423"/>
    </source>
</evidence>
<dbReference type="RefSeq" id="WP_078932109.1">
    <property type="nucleotide sequence ID" value="NZ_FUWG01000002.1"/>
</dbReference>
<gene>
    <name evidence="2" type="ORF">SAMN02745149_00193</name>
</gene>
<protein>
    <recommendedName>
        <fullName evidence="4">ABC-type glycerol-3-phosphate transport system, substrate-binding protein</fullName>
    </recommendedName>
</protein>
<keyword evidence="1" id="KW-0812">Transmembrane</keyword>
<dbReference type="OrthoDB" id="358896at2"/>
<organism evidence="2 3">
    <name type="scientific">Treponema porcinum</name>
    <dbReference type="NCBI Taxonomy" id="261392"/>
    <lineage>
        <taxon>Bacteria</taxon>
        <taxon>Pseudomonadati</taxon>
        <taxon>Spirochaetota</taxon>
        <taxon>Spirochaetia</taxon>
        <taxon>Spirochaetales</taxon>
        <taxon>Treponemataceae</taxon>
        <taxon>Treponema</taxon>
    </lineage>
</organism>
<accession>A0A1T4JHR4</accession>
<dbReference type="Gene3D" id="3.40.190.10">
    <property type="entry name" value="Periplasmic binding protein-like II"/>
    <property type="match status" value="2"/>
</dbReference>
<dbReference type="GeneID" id="78315515"/>
<keyword evidence="1" id="KW-0472">Membrane</keyword>
<feature type="transmembrane region" description="Helical" evidence="1">
    <location>
        <begin position="12"/>
        <end position="32"/>
    </location>
</feature>
<name>A0A1T4JHR4_TREPO</name>
<keyword evidence="1" id="KW-1133">Transmembrane helix</keyword>
<dbReference type="SUPFAM" id="SSF53850">
    <property type="entry name" value="Periplasmic binding protein-like II"/>
    <property type="match status" value="1"/>
</dbReference>